<dbReference type="AlphaFoldDB" id="A0A3P5WJC5"/>
<dbReference type="Proteomes" id="UP000270468">
    <property type="component" value="Unassembled WGS sequence"/>
</dbReference>
<reference evidence="1 2" key="1">
    <citation type="submission" date="2018-11" db="EMBL/GenBank/DDBJ databases">
        <authorList>
            <person name="Criscuolo A."/>
        </authorList>
    </citation>
    <scope>NUCLEOTIDE SEQUENCE [LARGE SCALE GENOMIC DNA]</scope>
    <source>
        <strain evidence="1">ATB-66</strain>
    </source>
</reference>
<name>A0A3P5WJC5_9BACL</name>
<dbReference type="EMBL" id="UXAV01000020">
    <property type="protein sequence ID" value="VDC21595.1"/>
    <property type="molecule type" value="Genomic_DNA"/>
</dbReference>
<evidence type="ECO:0000313" key="2">
    <source>
        <dbReference type="Proteomes" id="UP000270468"/>
    </source>
</evidence>
<evidence type="ECO:0000313" key="1">
    <source>
        <dbReference type="EMBL" id="VDC21595.1"/>
    </source>
</evidence>
<proteinExistence type="predicted"/>
<gene>
    <name evidence="1" type="ORF">FILTAD_00599</name>
</gene>
<keyword evidence="2" id="KW-1185">Reference proteome</keyword>
<protein>
    <submittedName>
        <fullName evidence="1">Uncharacterized protein</fullName>
    </submittedName>
</protein>
<sequence>MRYHFLGNTAEKRPTRKLLAFQINFQRNGGYLTLKNTHKFCRLYLKRVIVYRIKYGKLNVYIYLKRELI</sequence>
<accession>A0A3P5WJC5</accession>
<organism evidence="1 2">
    <name type="scientific">Filibacter tadaridae</name>
    <dbReference type="NCBI Taxonomy" id="2483811"/>
    <lineage>
        <taxon>Bacteria</taxon>
        <taxon>Bacillati</taxon>
        <taxon>Bacillota</taxon>
        <taxon>Bacilli</taxon>
        <taxon>Bacillales</taxon>
        <taxon>Caryophanaceae</taxon>
        <taxon>Filibacter</taxon>
    </lineage>
</organism>